<organism evidence="7 8">
    <name type="scientific">Candidatus Criblamydia sequanensis CRIB-18</name>
    <dbReference type="NCBI Taxonomy" id="1437425"/>
    <lineage>
        <taxon>Bacteria</taxon>
        <taxon>Pseudomonadati</taxon>
        <taxon>Chlamydiota</taxon>
        <taxon>Chlamydiia</taxon>
        <taxon>Parachlamydiales</taxon>
        <taxon>Candidatus Criblamydiaceae</taxon>
        <taxon>Candidatus Criblamydia</taxon>
    </lineage>
</organism>
<comment type="caution">
    <text evidence="7">The sequence shown here is derived from an EMBL/GenBank/DDBJ whole genome shotgun (WGS) entry which is preliminary data.</text>
</comment>
<dbReference type="EC" id="3.2.1.52" evidence="3"/>
<dbReference type="InterPro" id="IPR036962">
    <property type="entry name" value="Glyco_hydro_3_N_sf"/>
</dbReference>
<sequence length="559" mass="63209">MGFSSFYSSFLLVIFLPITLIANENISWAERTLASMSTDEKIGQLFMIAGYVDSEFAAKEIGNPHIIEEIEDYITRYHVGGIAFVGPSLSQSQVSFANRYQKISKYPILIAQDLEWGLSMRLKDGMGFPKNITLGAIKNNDLIYQMGLEIGRQAKLIGVHMNLSPVLDVNTEPENPVINVRSFGSTPQEVARKGRSMIRGLQDAGIIASAKHFPGLGDIIVDPHLGLPYCKHEKKRLEEIELFPFIEAIKEGVLSIQTEHLIIPAFEDLKIPASLSQKVVQGLLKEKLGFRGLVLSGALRMKALTDFMSEEEIVLRAFLAGSDMLLMPQDFPKAYNALKLALKEGKINEKDIDERVLTILKLKEKVNLDLDRFAAIPNKNDLHTASSQDLRIKLFQEAVSILRNERKLIPLSQENAAYVQLGEASTLDLLNQLKLTLNTDSYFCSLDKKNIIEEERLFKNMEKYGVVILAIFPADPRRIAEIRLMNENKQKEELRHFRVHGITDSLASLIRELKPYEQKIIVAYFGNPFGLYFFDDYSTLIMGYEEDSEAQIASWNLMR</sequence>
<feature type="domain" description="Glycoside hydrolase family 3 N-terminal" evidence="6">
    <location>
        <begin position="38"/>
        <end position="361"/>
    </location>
</feature>
<evidence type="ECO:0000256" key="3">
    <source>
        <dbReference type="ARBA" id="ARBA00012663"/>
    </source>
</evidence>
<evidence type="ECO:0000259" key="6">
    <source>
        <dbReference type="Pfam" id="PF00933"/>
    </source>
</evidence>
<comment type="similarity">
    <text evidence="2">Belongs to the glycosyl hydrolase 3 family.</text>
</comment>
<dbReference type="eggNOG" id="COG1472">
    <property type="taxonomic scope" value="Bacteria"/>
</dbReference>
<dbReference type="PANTHER" id="PTHR30480:SF13">
    <property type="entry name" value="BETA-HEXOSAMINIDASE"/>
    <property type="match status" value="1"/>
</dbReference>
<dbReference type="AlphaFoldDB" id="A0A090D335"/>
<evidence type="ECO:0000256" key="2">
    <source>
        <dbReference type="ARBA" id="ARBA00005336"/>
    </source>
</evidence>
<keyword evidence="5" id="KW-0326">Glycosidase</keyword>
<dbReference type="InterPro" id="IPR017853">
    <property type="entry name" value="GH"/>
</dbReference>
<name>A0A090D335_9BACT</name>
<dbReference type="SUPFAM" id="SSF51445">
    <property type="entry name" value="(Trans)glycosidases"/>
    <property type="match status" value="1"/>
</dbReference>
<comment type="catalytic activity">
    <reaction evidence="1">
        <text>Hydrolysis of terminal non-reducing N-acetyl-D-hexosamine residues in N-acetyl-beta-D-hexosaminides.</text>
        <dbReference type="EC" id="3.2.1.52"/>
    </reaction>
</comment>
<evidence type="ECO:0000256" key="4">
    <source>
        <dbReference type="ARBA" id="ARBA00022801"/>
    </source>
</evidence>
<dbReference type="Pfam" id="PF00933">
    <property type="entry name" value="Glyco_hydro_3"/>
    <property type="match status" value="1"/>
</dbReference>
<proteinExistence type="inferred from homology"/>
<reference evidence="7" key="2">
    <citation type="submission" date="2014-09" db="EMBL/GenBank/DDBJ databases">
        <title>Criblamydia sequanensis harbors a mega-plasmid encoding arsenite resistance.</title>
        <authorList>
            <person name="Bertelli C."/>
            <person name="Goesmann A."/>
            <person name="Greub G."/>
        </authorList>
    </citation>
    <scope>NUCLEOTIDE SEQUENCE [LARGE SCALE GENOMIC DNA]</scope>
    <source>
        <strain evidence="7">CRIB-18</strain>
    </source>
</reference>
<dbReference type="STRING" id="1437425.CSEC_2087"/>
<reference evidence="7" key="1">
    <citation type="submission" date="2013-12" db="EMBL/GenBank/DDBJ databases">
        <authorList>
            <person name="Linke B."/>
        </authorList>
    </citation>
    <scope>NUCLEOTIDE SEQUENCE [LARGE SCALE GENOMIC DNA]</scope>
    <source>
        <strain evidence="7">CRIB-18</strain>
    </source>
</reference>
<dbReference type="GO" id="GO:0005975">
    <property type="term" value="P:carbohydrate metabolic process"/>
    <property type="evidence" value="ECO:0007669"/>
    <property type="project" value="InterPro"/>
</dbReference>
<dbReference type="GO" id="GO:0009254">
    <property type="term" value="P:peptidoglycan turnover"/>
    <property type="evidence" value="ECO:0007669"/>
    <property type="project" value="TreeGrafter"/>
</dbReference>
<keyword evidence="8" id="KW-1185">Reference proteome</keyword>
<dbReference type="Gene3D" id="3.20.20.300">
    <property type="entry name" value="Glycoside hydrolase, family 3, N-terminal domain"/>
    <property type="match status" value="1"/>
</dbReference>
<dbReference type="InterPro" id="IPR036881">
    <property type="entry name" value="Glyco_hydro_3_C_sf"/>
</dbReference>
<dbReference type="RefSeq" id="WP_053332008.1">
    <property type="nucleotide sequence ID" value="NZ_CCEJ010000010.1"/>
</dbReference>
<dbReference type="Gene3D" id="3.40.50.1700">
    <property type="entry name" value="Glycoside hydrolase family 3 C-terminal domain"/>
    <property type="match status" value="1"/>
</dbReference>
<evidence type="ECO:0000313" key="7">
    <source>
        <dbReference type="EMBL" id="CDR34893.1"/>
    </source>
</evidence>
<dbReference type="Proteomes" id="UP000031552">
    <property type="component" value="Unassembled WGS sequence"/>
</dbReference>
<dbReference type="GO" id="GO:0004563">
    <property type="term" value="F:beta-N-acetylhexosaminidase activity"/>
    <property type="evidence" value="ECO:0007669"/>
    <property type="project" value="UniProtKB-EC"/>
</dbReference>
<protein>
    <recommendedName>
        <fullName evidence="3">beta-N-acetylhexosaminidase</fullName>
        <ecNumber evidence="3">3.2.1.52</ecNumber>
    </recommendedName>
</protein>
<dbReference type="InterPro" id="IPR050226">
    <property type="entry name" value="NagZ_Beta-hexosaminidase"/>
</dbReference>
<keyword evidence="4 7" id="KW-0378">Hydrolase</keyword>
<evidence type="ECO:0000313" key="8">
    <source>
        <dbReference type="Proteomes" id="UP000031552"/>
    </source>
</evidence>
<dbReference type="PANTHER" id="PTHR30480">
    <property type="entry name" value="BETA-HEXOSAMINIDASE-RELATED"/>
    <property type="match status" value="1"/>
</dbReference>
<dbReference type="EMBL" id="CCEJ010000010">
    <property type="protein sequence ID" value="CDR34893.1"/>
    <property type="molecule type" value="Genomic_DNA"/>
</dbReference>
<gene>
    <name evidence="7" type="ORF">CSEC_2087</name>
</gene>
<dbReference type="InterPro" id="IPR001764">
    <property type="entry name" value="Glyco_hydro_3_N"/>
</dbReference>
<dbReference type="OrthoDB" id="9805821at2"/>
<dbReference type="PRINTS" id="PR00133">
    <property type="entry name" value="GLHYDRLASE3"/>
</dbReference>
<evidence type="ECO:0000256" key="1">
    <source>
        <dbReference type="ARBA" id="ARBA00001231"/>
    </source>
</evidence>
<accession>A0A090D335</accession>
<evidence type="ECO:0000256" key="5">
    <source>
        <dbReference type="ARBA" id="ARBA00023295"/>
    </source>
</evidence>